<feature type="compositionally biased region" description="Pro residues" evidence="1">
    <location>
        <begin position="321"/>
        <end position="340"/>
    </location>
</feature>
<feature type="region of interest" description="Disordered" evidence="1">
    <location>
        <begin position="318"/>
        <end position="340"/>
    </location>
</feature>
<dbReference type="NCBIfam" id="TIGR03891">
    <property type="entry name" value="thiopep_ocin"/>
    <property type="match status" value="1"/>
</dbReference>
<proteinExistence type="predicted"/>
<dbReference type="EMBL" id="FOSG01000008">
    <property type="protein sequence ID" value="SFK69525.1"/>
    <property type="molecule type" value="Genomic_DNA"/>
</dbReference>
<dbReference type="OrthoDB" id="3607295at2"/>
<name>A0A1I4BLC3_9ACTN</name>
<feature type="domain" description="Thiopeptide-type bacteriocin biosynthesis" evidence="2">
    <location>
        <begin position="27"/>
        <end position="318"/>
    </location>
</feature>
<feature type="region of interest" description="Disordered" evidence="1">
    <location>
        <begin position="1"/>
        <end position="25"/>
    </location>
</feature>
<keyword evidence="4" id="KW-1185">Reference proteome</keyword>
<dbReference type="AlphaFoldDB" id="A0A1I4BLC3"/>
<evidence type="ECO:0000256" key="1">
    <source>
        <dbReference type="SAM" id="MobiDB-lite"/>
    </source>
</evidence>
<accession>A0A1I4BLC3</accession>
<gene>
    <name evidence="3" type="ORF">SAMN05192584_10845</name>
</gene>
<feature type="region of interest" description="Disordered" evidence="1">
    <location>
        <begin position="126"/>
        <end position="148"/>
    </location>
</feature>
<dbReference type="Pfam" id="PF14028">
    <property type="entry name" value="Lant_dehydr_C"/>
    <property type="match status" value="1"/>
</dbReference>
<evidence type="ECO:0000259" key="2">
    <source>
        <dbReference type="Pfam" id="PF14028"/>
    </source>
</evidence>
<sequence>MTETDETRPAAPHNPGPGPGPGAAARWHAWHLHLGSTARSLHDRVIEDVIRPTVAETAPERPWFFIRYWQGGPHLRLRVGDLDDAAYERTERLLRERLESAGRLAPDEEPVDPGGYRREAERLAAAGELEAGTPVEDLTPPGVHRRSYEPEYERYGGPALMPAAERLFQLSSELTVRLLPHLPDQRARVLAGLRATMAAAAALGGDADQAAYYAHAYRIWREWGTGFGYGEEQLDRLCGIGRDGAAGGAGAGRTQAPPADHGPFAGWHRALAAHARDVLRGTSTHPGRVVFSHVHMFHNRLGLNLVEELQTYARLVRAFPGPGPDRTGPPPPRPPVNAAP</sequence>
<dbReference type="Proteomes" id="UP000198928">
    <property type="component" value="Unassembled WGS sequence"/>
</dbReference>
<reference evidence="4" key="1">
    <citation type="submission" date="2016-10" db="EMBL/GenBank/DDBJ databases">
        <authorList>
            <person name="Varghese N."/>
            <person name="Submissions S."/>
        </authorList>
    </citation>
    <scope>NUCLEOTIDE SEQUENCE [LARGE SCALE GENOMIC DNA]</scope>
    <source>
        <strain evidence="4">PL19</strain>
    </source>
</reference>
<dbReference type="InterPro" id="IPR023809">
    <property type="entry name" value="Thiopep_bacteriocin_synth_dom"/>
</dbReference>
<evidence type="ECO:0000313" key="3">
    <source>
        <dbReference type="EMBL" id="SFK69525.1"/>
    </source>
</evidence>
<protein>
    <submittedName>
        <fullName evidence="3">Thiopeptide-type bacteriocin biosynthesis domain-containing protein</fullName>
    </submittedName>
</protein>
<dbReference type="RefSeq" id="WP_093849806.1">
    <property type="nucleotide sequence ID" value="NZ_FOSG01000008.1"/>
</dbReference>
<evidence type="ECO:0000313" key="4">
    <source>
        <dbReference type="Proteomes" id="UP000198928"/>
    </source>
</evidence>
<organism evidence="3 4">
    <name type="scientific">Streptomyces pini</name>
    <dbReference type="NCBI Taxonomy" id="1520580"/>
    <lineage>
        <taxon>Bacteria</taxon>
        <taxon>Bacillati</taxon>
        <taxon>Actinomycetota</taxon>
        <taxon>Actinomycetes</taxon>
        <taxon>Kitasatosporales</taxon>
        <taxon>Streptomycetaceae</taxon>
        <taxon>Streptomyces</taxon>
    </lineage>
</organism>